<dbReference type="PANTHER" id="PTHR33473">
    <property type="entry name" value="ATP-DEPENDENT CLP PROTEASE ADAPTER PROTEIN CLPS1, CHLOROPLASTIC"/>
    <property type="match status" value="1"/>
</dbReference>
<name>A0A699Z6N4_HAELA</name>
<dbReference type="PANTHER" id="PTHR33473:SF13">
    <property type="entry name" value="ATP-DEPENDENT CLP PROTEASE ADAPTER PROTEIN CLPS2, CHLOROPLASTIC"/>
    <property type="match status" value="1"/>
</dbReference>
<feature type="region of interest" description="Disordered" evidence="1">
    <location>
        <begin position="1"/>
        <end position="25"/>
    </location>
</feature>
<evidence type="ECO:0000313" key="3">
    <source>
        <dbReference type="Proteomes" id="UP000485058"/>
    </source>
</evidence>
<dbReference type="SUPFAM" id="SSF54736">
    <property type="entry name" value="ClpS-like"/>
    <property type="match status" value="1"/>
</dbReference>
<dbReference type="GO" id="GO:0006508">
    <property type="term" value="P:proteolysis"/>
    <property type="evidence" value="ECO:0007669"/>
    <property type="project" value="InterPro"/>
</dbReference>
<reference evidence="2 3" key="1">
    <citation type="submission" date="2020-02" db="EMBL/GenBank/DDBJ databases">
        <title>Draft genome sequence of Haematococcus lacustris strain NIES-144.</title>
        <authorList>
            <person name="Morimoto D."/>
            <person name="Nakagawa S."/>
            <person name="Yoshida T."/>
            <person name="Sawayama S."/>
        </authorList>
    </citation>
    <scope>NUCLEOTIDE SEQUENCE [LARGE SCALE GENOMIC DNA]</scope>
    <source>
        <strain evidence="2 3">NIES-144</strain>
    </source>
</reference>
<gene>
    <name evidence="2" type="ORF">HaLaN_14469</name>
</gene>
<organism evidence="2 3">
    <name type="scientific">Haematococcus lacustris</name>
    <name type="common">Green alga</name>
    <name type="synonym">Haematococcus pluvialis</name>
    <dbReference type="NCBI Taxonomy" id="44745"/>
    <lineage>
        <taxon>Eukaryota</taxon>
        <taxon>Viridiplantae</taxon>
        <taxon>Chlorophyta</taxon>
        <taxon>core chlorophytes</taxon>
        <taxon>Chlorophyceae</taxon>
        <taxon>CS clade</taxon>
        <taxon>Chlamydomonadales</taxon>
        <taxon>Haematococcaceae</taxon>
        <taxon>Haematococcus</taxon>
    </lineage>
</organism>
<dbReference type="Proteomes" id="UP000485058">
    <property type="component" value="Unassembled WGS sequence"/>
</dbReference>
<dbReference type="EMBL" id="BLLF01001198">
    <property type="protein sequence ID" value="GFH17771.1"/>
    <property type="molecule type" value="Genomic_DNA"/>
</dbReference>
<dbReference type="Gene3D" id="3.30.1390.10">
    <property type="match status" value="1"/>
</dbReference>
<feature type="compositionally biased region" description="Basic and acidic residues" evidence="1">
    <location>
        <begin position="52"/>
        <end position="65"/>
    </location>
</feature>
<keyword evidence="3" id="KW-1185">Reference proteome</keyword>
<sequence length="162" mass="17308">MRLTVAAVSQPGVRPSRCSRPTPQAPRIVARFGGQGNVLDRPDIQIKQGGWDSDRNITLDPRPRLETGSGGTDRQRSTGRGGGNYRVLLLNSPSHTERAVVKAITSVVPGTDEAHAKNCYATSLSLGMALVVSALKEHAEHYAQQLYSMGCKAAIEPDTSTA</sequence>
<proteinExistence type="predicted"/>
<dbReference type="InterPro" id="IPR014719">
    <property type="entry name" value="Ribosomal_bL12_C/ClpS-like"/>
</dbReference>
<evidence type="ECO:0000313" key="2">
    <source>
        <dbReference type="EMBL" id="GFH17771.1"/>
    </source>
</evidence>
<comment type="caution">
    <text evidence="2">The sequence shown here is derived from an EMBL/GenBank/DDBJ whole genome shotgun (WGS) entry which is preliminary data.</text>
</comment>
<dbReference type="AlphaFoldDB" id="A0A699Z6N4"/>
<accession>A0A699Z6N4</accession>
<evidence type="ECO:0000256" key="1">
    <source>
        <dbReference type="SAM" id="MobiDB-lite"/>
    </source>
</evidence>
<protein>
    <submittedName>
        <fullName evidence="2">Uncharacterized protein</fullName>
    </submittedName>
</protein>
<feature type="region of interest" description="Disordered" evidence="1">
    <location>
        <begin position="39"/>
        <end position="84"/>
    </location>
</feature>
<dbReference type="InterPro" id="IPR022935">
    <property type="entry name" value="ClpS"/>
</dbReference>